<evidence type="ECO:0000313" key="1">
    <source>
        <dbReference type="EMBL" id="CDW74984.1"/>
    </source>
</evidence>
<keyword evidence="2" id="KW-1185">Reference proteome</keyword>
<reference evidence="1 2" key="1">
    <citation type="submission" date="2014-06" db="EMBL/GenBank/DDBJ databases">
        <authorList>
            <person name="Swart Estienne"/>
        </authorList>
    </citation>
    <scope>NUCLEOTIDE SEQUENCE [LARGE SCALE GENOMIC DNA]</scope>
    <source>
        <strain evidence="1 2">130c</strain>
    </source>
</reference>
<evidence type="ECO:0000313" key="2">
    <source>
        <dbReference type="Proteomes" id="UP000039865"/>
    </source>
</evidence>
<organism evidence="1 2">
    <name type="scientific">Stylonychia lemnae</name>
    <name type="common">Ciliate</name>
    <dbReference type="NCBI Taxonomy" id="5949"/>
    <lineage>
        <taxon>Eukaryota</taxon>
        <taxon>Sar</taxon>
        <taxon>Alveolata</taxon>
        <taxon>Ciliophora</taxon>
        <taxon>Intramacronucleata</taxon>
        <taxon>Spirotrichea</taxon>
        <taxon>Stichotrichia</taxon>
        <taxon>Sporadotrichida</taxon>
        <taxon>Oxytrichidae</taxon>
        <taxon>Stylonychinae</taxon>
        <taxon>Stylonychia</taxon>
    </lineage>
</organism>
<dbReference type="AlphaFoldDB" id="A0A078A2I1"/>
<proteinExistence type="predicted"/>
<dbReference type="InParanoid" id="A0A078A2I1"/>
<gene>
    <name evidence="1" type="primary">Contig836.g917</name>
    <name evidence="1" type="ORF">STYLEM_3968</name>
</gene>
<dbReference type="Proteomes" id="UP000039865">
    <property type="component" value="Unassembled WGS sequence"/>
</dbReference>
<name>A0A078A2I1_STYLE</name>
<dbReference type="EMBL" id="CCKQ01003847">
    <property type="protein sequence ID" value="CDW74984.1"/>
    <property type="molecule type" value="Genomic_DNA"/>
</dbReference>
<sequence length="195" mass="23199">MCLIQEEHKIQAGILFSDLSLLLKDTHNLQDIKYSQFIFHQNMFQLSKLKVVIFQWDMKILLDNHCKKLTLKLSIDHHHMRSVMHPQLGTLNLLDKECNRYNRQKFNIITSLLQESNSRLGNLLVHLRLCGITYLQDMKSTQFIFQESRTQLDIFVLIRQNSNSHWGKVHNCQTILRYNFYLAPDEEQYPELHST</sequence>
<protein>
    <submittedName>
        <fullName evidence="1">Uncharacterized protein</fullName>
    </submittedName>
</protein>
<accession>A0A078A2I1</accession>